<dbReference type="Pfam" id="PF00250">
    <property type="entry name" value="Forkhead"/>
    <property type="match status" value="1"/>
</dbReference>
<dbReference type="CDD" id="cd00059">
    <property type="entry name" value="FH_FOX"/>
    <property type="match status" value="1"/>
</dbReference>
<dbReference type="InterPro" id="IPR050211">
    <property type="entry name" value="FOX_domain-containing"/>
</dbReference>
<accession>A0AAW0AXD1</accession>
<feature type="compositionally biased region" description="Polar residues" evidence="3">
    <location>
        <begin position="1"/>
        <end position="14"/>
    </location>
</feature>
<dbReference type="PANTHER" id="PTHR11829">
    <property type="entry name" value="FORKHEAD BOX PROTEIN"/>
    <property type="match status" value="1"/>
</dbReference>
<comment type="caution">
    <text evidence="5">The sequence shown here is derived from an EMBL/GenBank/DDBJ whole genome shotgun (WGS) entry which is preliminary data.</text>
</comment>
<evidence type="ECO:0000256" key="2">
    <source>
        <dbReference type="PROSITE-ProRule" id="PRU00089"/>
    </source>
</evidence>
<sequence length="415" mass="45360">MSDQWYSGFNSLNISDPYATHDGNFRSYHGDDSHPGSPGGNYPHGRGSGRGGPQQPFPAGHRLPRHDDSPYLPARGPPPQQYVSPGDLMGPRGSPHPQWPNAVPSLPSLPSYAPPPPTAFPTALPPSAFHQPLGSRDSSGQPPDAGSYLREQLNLAPGTPVDLRCFPEPLHGEKPTASLINLVKVAIYGSPKRCLPLQGIYDALMHRFRYFRENPGGPWTRSIRHLLSLKAVFVKVNRPVTDPGKGVYWQLDITQGEGDKRVRKRMYKGNPPVLSTEGDDEYDELSDSEYGSAPNSASTASSRSSGRMKMPPSRTPSRTQSTPMLGLPPPQNPRPAHHHHSQPYGRYDAMPGEGQFNFYPMMGDPDELVDVKPPRSVQPLRAHASMPVASSSGGGRQMSPTDEAYAKSRRHAGRR</sequence>
<dbReference type="EMBL" id="JAWWNJ010000048">
    <property type="protein sequence ID" value="KAK7017368.1"/>
    <property type="molecule type" value="Genomic_DNA"/>
</dbReference>
<name>A0AAW0AXD1_9AGAR</name>
<feature type="DNA-binding region" description="Fork-head" evidence="2">
    <location>
        <begin position="174"/>
        <end position="265"/>
    </location>
</feature>
<evidence type="ECO:0000256" key="3">
    <source>
        <dbReference type="SAM" id="MobiDB-lite"/>
    </source>
</evidence>
<keyword evidence="1 2" id="KW-0238">DNA-binding</keyword>
<feature type="region of interest" description="Disordered" evidence="3">
    <location>
        <begin position="379"/>
        <end position="415"/>
    </location>
</feature>
<dbReference type="AlphaFoldDB" id="A0AAW0AXD1"/>
<dbReference type="Proteomes" id="UP001362999">
    <property type="component" value="Unassembled WGS sequence"/>
</dbReference>
<feature type="region of interest" description="Disordered" evidence="3">
    <location>
        <begin position="1"/>
        <end position="148"/>
    </location>
</feature>
<organism evidence="5 6">
    <name type="scientific">Favolaschia claudopus</name>
    <dbReference type="NCBI Taxonomy" id="2862362"/>
    <lineage>
        <taxon>Eukaryota</taxon>
        <taxon>Fungi</taxon>
        <taxon>Dikarya</taxon>
        <taxon>Basidiomycota</taxon>
        <taxon>Agaricomycotina</taxon>
        <taxon>Agaricomycetes</taxon>
        <taxon>Agaricomycetidae</taxon>
        <taxon>Agaricales</taxon>
        <taxon>Marasmiineae</taxon>
        <taxon>Mycenaceae</taxon>
        <taxon>Favolaschia</taxon>
    </lineage>
</organism>
<dbReference type="SMART" id="SM00339">
    <property type="entry name" value="FH"/>
    <property type="match status" value="1"/>
</dbReference>
<keyword evidence="2" id="KW-0539">Nucleus</keyword>
<evidence type="ECO:0000259" key="4">
    <source>
        <dbReference type="PROSITE" id="PS50039"/>
    </source>
</evidence>
<proteinExistence type="predicted"/>
<feature type="region of interest" description="Disordered" evidence="3">
    <location>
        <begin position="259"/>
        <end position="351"/>
    </location>
</feature>
<dbReference type="InterPro" id="IPR036388">
    <property type="entry name" value="WH-like_DNA-bd_sf"/>
</dbReference>
<dbReference type="GO" id="GO:0000981">
    <property type="term" value="F:DNA-binding transcription factor activity, RNA polymerase II-specific"/>
    <property type="evidence" value="ECO:0007669"/>
    <property type="project" value="TreeGrafter"/>
</dbReference>
<evidence type="ECO:0000256" key="1">
    <source>
        <dbReference type="ARBA" id="ARBA00023125"/>
    </source>
</evidence>
<comment type="subcellular location">
    <subcellularLocation>
        <location evidence="2">Nucleus</location>
    </subcellularLocation>
</comment>
<dbReference type="PANTHER" id="PTHR11829:SF343">
    <property type="entry name" value="FORK-HEAD DOMAIN-CONTAINING PROTEIN"/>
    <property type="match status" value="1"/>
</dbReference>
<protein>
    <recommendedName>
        <fullName evidence="4">Fork-head domain-containing protein</fullName>
    </recommendedName>
</protein>
<evidence type="ECO:0000313" key="5">
    <source>
        <dbReference type="EMBL" id="KAK7017368.1"/>
    </source>
</evidence>
<keyword evidence="6" id="KW-1185">Reference proteome</keyword>
<feature type="domain" description="Fork-head" evidence="4">
    <location>
        <begin position="174"/>
        <end position="265"/>
    </location>
</feature>
<reference evidence="5 6" key="1">
    <citation type="journal article" date="2024" name="J Genomics">
        <title>Draft genome sequencing and assembly of Favolaschia claudopus CIRM-BRFM 2984 isolated from oak limbs.</title>
        <authorList>
            <person name="Navarro D."/>
            <person name="Drula E."/>
            <person name="Chaduli D."/>
            <person name="Cazenave R."/>
            <person name="Ahrendt S."/>
            <person name="Wang J."/>
            <person name="Lipzen A."/>
            <person name="Daum C."/>
            <person name="Barry K."/>
            <person name="Grigoriev I.V."/>
            <person name="Favel A."/>
            <person name="Rosso M.N."/>
            <person name="Martin F."/>
        </authorList>
    </citation>
    <scope>NUCLEOTIDE SEQUENCE [LARGE SCALE GENOMIC DNA]</scope>
    <source>
        <strain evidence="5 6">CIRM-BRFM 2984</strain>
    </source>
</reference>
<feature type="compositionally biased region" description="Acidic residues" evidence="3">
    <location>
        <begin position="277"/>
        <end position="287"/>
    </location>
</feature>
<feature type="compositionally biased region" description="Low complexity" evidence="3">
    <location>
        <begin position="288"/>
        <end position="305"/>
    </location>
</feature>
<dbReference type="SUPFAM" id="SSF46785">
    <property type="entry name" value="Winged helix' DNA-binding domain"/>
    <property type="match status" value="1"/>
</dbReference>
<dbReference type="GO" id="GO:0030154">
    <property type="term" value="P:cell differentiation"/>
    <property type="evidence" value="ECO:0007669"/>
    <property type="project" value="TreeGrafter"/>
</dbReference>
<dbReference type="Gene3D" id="1.10.10.10">
    <property type="entry name" value="Winged helix-like DNA-binding domain superfamily/Winged helix DNA-binding domain"/>
    <property type="match status" value="1"/>
</dbReference>
<dbReference type="GO" id="GO:0005634">
    <property type="term" value="C:nucleus"/>
    <property type="evidence" value="ECO:0007669"/>
    <property type="project" value="UniProtKB-SubCell"/>
</dbReference>
<gene>
    <name evidence="5" type="ORF">R3P38DRAFT_3561389</name>
</gene>
<dbReference type="PROSITE" id="PS50039">
    <property type="entry name" value="FORK_HEAD_3"/>
    <property type="match status" value="1"/>
</dbReference>
<dbReference type="InterPro" id="IPR001766">
    <property type="entry name" value="Fork_head_dom"/>
</dbReference>
<dbReference type="GO" id="GO:0009653">
    <property type="term" value="P:anatomical structure morphogenesis"/>
    <property type="evidence" value="ECO:0007669"/>
    <property type="project" value="TreeGrafter"/>
</dbReference>
<evidence type="ECO:0000313" key="6">
    <source>
        <dbReference type="Proteomes" id="UP001362999"/>
    </source>
</evidence>
<dbReference type="InterPro" id="IPR036390">
    <property type="entry name" value="WH_DNA-bd_sf"/>
</dbReference>
<dbReference type="PRINTS" id="PR00053">
    <property type="entry name" value="FORKHEAD"/>
</dbReference>
<dbReference type="GO" id="GO:0000978">
    <property type="term" value="F:RNA polymerase II cis-regulatory region sequence-specific DNA binding"/>
    <property type="evidence" value="ECO:0007669"/>
    <property type="project" value="TreeGrafter"/>
</dbReference>
<feature type="compositionally biased region" description="Low complexity" evidence="3">
    <location>
        <begin position="120"/>
        <end position="129"/>
    </location>
</feature>